<dbReference type="InterPro" id="IPR049804">
    <property type="entry name" value="Choice_anch_L"/>
</dbReference>
<dbReference type="Proteomes" id="UP000294597">
    <property type="component" value="Unassembled WGS sequence"/>
</dbReference>
<evidence type="ECO:0000313" key="2">
    <source>
        <dbReference type="EMBL" id="TDE02373.1"/>
    </source>
</evidence>
<dbReference type="EMBL" id="SMFO01000011">
    <property type="protein sequence ID" value="TDE02373.1"/>
    <property type="molecule type" value="Genomic_DNA"/>
</dbReference>
<reference evidence="2 3" key="1">
    <citation type="submission" date="2019-03" db="EMBL/GenBank/DDBJ databases">
        <title>Flavobacterium TSA-D2 sp. nov., isolated from arctic soil.</title>
        <authorList>
            <person name="Chaudhary D.K."/>
        </authorList>
    </citation>
    <scope>NUCLEOTIDE SEQUENCE [LARGE SCALE GENOMIC DNA]</scope>
    <source>
        <strain evidence="2 3">TSA-D2</strain>
    </source>
</reference>
<name>A0A4R5CX30_9FLAO</name>
<feature type="chain" id="PRO_5020968519" evidence="1">
    <location>
        <begin position="23"/>
        <end position="779"/>
    </location>
</feature>
<gene>
    <name evidence="2" type="ORF">E0F98_13180</name>
</gene>
<sequence>MNLTKSILFYIFLCFTSLRGTAQSITVNDTYTAQNLVNLLTNNSNCATTSSASVTGDTFSGPKNSYAYFSAGTSSFPFSEGVLLSTWSSDNSRGPFRRNNGGGNNEWAGDADLNQALGIRSVNSTVLEFDFVPLTNFISFNYIFASNEYQDDFPCRYSDGFAFLIKENGGSGTYRNLAVIPNTTTAVSSQNVRPFTSFTNTSGSTTTCAPLNDQYFGQLNTASTNTSPINYSGQTKALTAQTNVIAGNSYHIKLVIADDEFVYYDSAVFLQAGSFTSKIDLGADRLLTANNGICFGESFIIDTKLPSTNTYRWYKDGATTPIPGETSPSFSATETGTYRVEVEIGSTTCIASGVIKVEFTPETPLSDTALIQCDDNNDGIAIFDLTKADIIIKNNNSGLSEILYFETLSDAQAGIKAIVNTKNYSNTSVNQVIYAKTTNSYTCVNFAQVTLQISNQTIAPYPAEIVCDDDGINDGIYQFDLMTIATSPHFTGLGNNIIVYFYLNANDAYLEKNALPTLFKNTIPYQQTLYARVLNGSNCFGIIPINLVINSFYPPNFQDETIAFCTNSNLNLSVNTGFLSYLWSTGETTNQINVSDPGNYSVKVTDANGCEATKKFNIITSEIATITEIIINDFDGNKNSALIEYSGTGNYEFSIDGTYFQGSPQFDGITAGTYYAYARDKNGCGISDYFTFYVLDYPRFFTPNDDGINDLWMIKNLDLFPKATISIFNRYGKLLKMLNSTSQGWNGSFNGYNLPADDYWFHINFANSKSIKAHFSLKR</sequence>
<dbReference type="RefSeq" id="WP_132112232.1">
    <property type="nucleotide sequence ID" value="NZ_SMFO01000011.1"/>
</dbReference>
<proteinExistence type="predicted"/>
<dbReference type="AlphaFoldDB" id="A0A4R5CX30"/>
<dbReference type="NCBIfam" id="TIGR04131">
    <property type="entry name" value="Bac_Flav_CTERM"/>
    <property type="match status" value="1"/>
</dbReference>
<keyword evidence="1" id="KW-0732">Signal</keyword>
<dbReference type="NCBIfam" id="NF038133">
    <property type="entry name" value="choice_anch_L"/>
    <property type="match status" value="1"/>
</dbReference>
<comment type="caution">
    <text evidence="2">The sequence shown here is derived from an EMBL/GenBank/DDBJ whole genome shotgun (WGS) entry which is preliminary data.</text>
</comment>
<keyword evidence="3" id="KW-1185">Reference proteome</keyword>
<dbReference type="Pfam" id="PF13585">
    <property type="entry name" value="CHU_C"/>
    <property type="match status" value="1"/>
</dbReference>
<evidence type="ECO:0000256" key="1">
    <source>
        <dbReference type="SAM" id="SignalP"/>
    </source>
</evidence>
<feature type="signal peptide" evidence="1">
    <location>
        <begin position="1"/>
        <end position="22"/>
    </location>
</feature>
<evidence type="ECO:0000313" key="3">
    <source>
        <dbReference type="Proteomes" id="UP000294597"/>
    </source>
</evidence>
<protein>
    <submittedName>
        <fullName evidence="2">T9SS type B sorting domain-containing protein</fullName>
    </submittedName>
</protein>
<organism evidence="2 3">
    <name type="scientific">Flavobacterium hiemivividum</name>
    <dbReference type="NCBI Taxonomy" id="2541734"/>
    <lineage>
        <taxon>Bacteria</taxon>
        <taxon>Pseudomonadati</taxon>
        <taxon>Bacteroidota</taxon>
        <taxon>Flavobacteriia</taxon>
        <taxon>Flavobacteriales</taxon>
        <taxon>Flavobacteriaceae</taxon>
        <taxon>Flavobacterium</taxon>
    </lineage>
</organism>
<accession>A0A4R5CX30</accession>
<dbReference type="InterPro" id="IPR026341">
    <property type="entry name" value="T9SS_type_B"/>
</dbReference>